<organism evidence="1 2">
    <name type="scientific">Ruegeria atlantica</name>
    <dbReference type="NCBI Taxonomy" id="81569"/>
    <lineage>
        <taxon>Bacteria</taxon>
        <taxon>Pseudomonadati</taxon>
        <taxon>Pseudomonadota</taxon>
        <taxon>Alphaproteobacteria</taxon>
        <taxon>Rhodobacterales</taxon>
        <taxon>Roseobacteraceae</taxon>
        <taxon>Ruegeria</taxon>
    </lineage>
</organism>
<name>A0A0N7LP91_9RHOB</name>
<protein>
    <submittedName>
        <fullName evidence="1">Uncharacterized protein</fullName>
    </submittedName>
</protein>
<proteinExistence type="predicted"/>
<sequence length="250" mass="27176">MPITECGPNRFARVNGLKKIFGLDDDLVLITCSMTGALTERLIVGVRRTRQDLSEAPFFLWSFAPIEPQGVLIFLIKPDCAFGACNFIGIAHLSTCRDAADIDIAHRATGKPAHDLRVVIIGDGAAWALSMNRFDFGHNLDNRTDQGQSTVDHMWGKISDRAVGHSGRPPCGRGVRVGIEVLSMLAAKPGYVPQFTVGYQLTGKLCCGRSDVVEPDHIGDARGLGRGNHCAPIIQRRSEGFFAQHRLAQG</sequence>
<keyword evidence="2" id="KW-1185">Reference proteome</keyword>
<dbReference type="Proteomes" id="UP000050786">
    <property type="component" value="Unassembled WGS sequence"/>
</dbReference>
<evidence type="ECO:0000313" key="2">
    <source>
        <dbReference type="Proteomes" id="UP000050786"/>
    </source>
</evidence>
<evidence type="ECO:0000313" key="1">
    <source>
        <dbReference type="EMBL" id="CUH44564.1"/>
    </source>
</evidence>
<dbReference type="AlphaFoldDB" id="A0A0N7LP91"/>
<gene>
    <name evidence="1" type="ORF">RUM4293_03470</name>
</gene>
<accession>A0A0N7LP91</accession>
<reference evidence="2" key="1">
    <citation type="submission" date="2015-09" db="EMBL/GenBank/DDBJ databases">
        <authorList>
            <person name="Rodrigo-Torres L."/>
            <person name="Arahal D.R."/>
        </authorList>
    </citation>
    <scope>NUCLEOTIDE SEQUENCE [LARGE SCALE GENOMIC DNA]</scope>
    <source>
        <strain evidence="2">CECT 4293</strain>
    </source>
</reference>
<dbReference type="EMBL" id="CYPS01000051">
    <property type="protein sequence ID" value="CUH44564.1"/>
    <property type="molecule type" value="Genomic_DNA"/>
</dbReference>